<keyword evidence="1" id="KW-0805">Transcription regulation</keyword>
<dbReference type="EMBL" id="VFML01000001">
    <property type="protein sequence ID" value="TQJ05473.1"/>
    <property type="molecule type" value="Genomic_DNA"/>
</dbReference>
<protein>
    <submittedName>
        <fullName evidence="6">TetR family transcriptional regulator</fullName>
    </submittedName>
</protein>
<name>A0A542DQU2_AMYCI</name>
<evidence type="ECO:0000313" key="6">
    <source>
        <dbReference type="EMBL" id="TQJ05473.1"/>
    </source>
</evidence>
<dbReference type="GO" id="GO:0000976">
    <property type="term" value="F:transcription cis-regulatory region binding"/>
    <property type="evidence" value="ECO:0007669"/>
    <property type="project" value="TreeGrafter"/>
</dbReference>
<evidence type="ECO:0000256" key="3">
    <source>
        <dbReference type="ARBA" id="ARBA00023163"/>
    </source>
</evidence>
<dbReference type="PANTHER" id="PTHR30055:SF234">
    <property type="entry name" value="HTH-TYPE TRANSCRIPTIONAL REGULATOR BETI"/>
    <property type="match status" value="1"/>
</dbReference>
<dbReference type="Gene3D" id="1.10.10.60">
    <property type="entry name" value="Homeodomain-like"/>
    <property type="match status" value="1"/>
</dbReference>
<evidence type="ECO:0000256" key="2">
    <source>
        <dbReference type="ARBA" id="ARBA00023125"/>
    </source>
</evidence>
<dbReference type="PRINTS" id="PR00455">
    <property type="entry name" value="HTHTETR"/>
</dbReference>
<reference evidence="6 7" key="1">
    <citation type="submission" date="2019-06" db="EMBL/GenBank/DDBJ databases">
        <title>Sequencing the genomes of 1000 actinobacteria strains.</title>
        <authorList>
            <person name="Klenk H.-P."/>
        </authorList>
    </citation>
    <scope>NUCLEOTIDE SEQUENCE [LARGE SCALE GENOMIC DNA]</scope>
    <source>
        <strain evidence="6 7">DSM 45679</strain>
    </source>
</reference>
<comment type="caution">
    <text evidence="6">The sequence shown here is derived from an EMBL/GenBank/DDBJ whole genome shotgun (WGS) entry which is preliminary data.</text>
</comment>
<dbReference type="SUPFAM" id="SSF46689">
    <property type="entry name" value="Homeodomain-like"/>
    <property type="match status" value="1"/>
</dbReference>
<keyword evidence="2 4" id="KW-0238">DNA-binding</keyword>
<evidence type="ECO:0000313" key="7">
    <source>
        <dbReference type="Proteomes" id="UP000320876"/>
    </source>
</evidence>
<dbReference type="InterPro" id="IPR009057">
    <property type="entry name" value="Homeodomain-like_sf"/>
</dbReference>
<keyword evidence="7" id="KW-1185">Reference proteome</keyword>
<feature type="DNA-binding region" description="H-T-H motif" evidence="4">
    <location>
        <begin position="51"/>
        <end position="70"/>
    </location>
</feature>
<dbReference type="PROSITE" id="PS50977">
    <property type="entry name" value="HTH_TETR_2"/>
    <property type="match status" value="1"/>
</dbReference>
<dbReference type="InterPro" id="IPR036271">
    <property type="entry name" value="Tet_transcr_reg_TetR-rel_C_sf"/>
</dbReference>
<feature type="domain" description="HTH tetR-type" evidence="5">
    <location>
        <begin position="28"/>
        <end position="88"/>
    </location>
</feature>
<dbReference type="InterPro" id="IPR050109">
    <property type="entry name" value="HTH-type_TetR-like_transc_reg"/>
</dbReference>
<keyword evidence="3" id="KW-0804">Transcription</keyword>
<accession>A0A542DQU2</accession>
<proteinExistence type="predicted"/>
<dbReference type="Gene3D" id="1.10.357.10">
    <property type="entry name" value="Tetracycline Repressor, domain 2"/>
    <property type="match status" value="1"/>
</dbReference>
<dbReference type="Proteomes" id="UP000320876">
    <property type="component" value="Unassembled WGS sequence"/>
</dbReference>
<evidence type="ECO:0000256" key="4">
    <source>
        <dbReference type="PROSITE-ProRule" id="PRU00335"/>
    </source>
</evidence>
<dbReference type="AlphaFoldDB" id="A0A542DQU2"/>
<evidence type="ECO:0000259" key="5">
    <source>
        <dbReference type="PROSITE" id="PS50977"/>
    </source>
</evidence>
<sequence>MLNTAWRRRVGYSEAMTTAADRAAERAEQRRAEIVHAAFKVFTERGYHQAGIADIANELGIGHGTFYRYFANKRDILMHVLADAAERLMSVMAFADPRATDTVAEYRAQVEQICDRLFTLFVEDPEVVRLMFVEALGADPEMTALTLDTYRGLAKGTELYLRNGVEKGFLRADLDTEVTAQALIGVIISCGLSLLTAKDPAAQRERWIQAGTRVMFEGIRSPE</sequence>
<dbReference type="SUPFAM" id="SSF48498">
    <property type="entry name" value="Tetracyclin repressor-like, C-terminal domain"/>
    <property type="match status" value="1"/>
</dbReference>
<dbReference type="InterPro" id="IPR001647">
    <property type="entry name" value="HTH_TetR"/>
</dbReference>
<dbReference type="GO" id="GO:0003700">
    <property type="term" value="F:DNA-binding transcription factor activity"/>
    <property type="evidence" value="ECO:0007669"/>
    <property type="project" value="TreeGrafter"/>
</dbReference>
<evidence type="ECO:0000256" key="1">
    <source>
        <dbReference type="ARBA" id="ARBA00023015"/>
    </source>
</evidence>
<dbReference type="PANTHER" id="PTHR30055">
    <property type="entry name" value="HTH-TYPE TRANSCRIPTIONAL REGULATOR RUTR"/>
    <property type="match status" value="1"/>
</dbReference>
<dbReference type="Pfam" id="PF00440">
    <property type="entry name" value="TetR_N"/>
    <property type="match status" value="1"/>
</dbReference>
<organism evidence="6 7">
    <name type="scientific">Amycolatopsis cihanbeyliensis</name>
    <dbReference type="NCBI Taxonomy" id="1128664"/>
    <lineage>
        <taxon>Bacteria</taxon>
        <taxon>Bacillati</taxon>
        <taxon>Actinomycetota</taxon>
        <taxon>Actinomycetes</taxon>
        <taxon>Pseudonocardiales</taxon>
        <taxon>Pseudonocardiaceae</taxon>
        <taxon>Amycolatopsis</taxon>
    </lineage>
</organism>
<gene>
    <name evidence="6" type="ORF">FB471_5307</name>
</gene>